<evidence type="ECO:0000256" key="1">
    <source>
        <dbReference type="SAM" id="MobiDB-lite"/>
    </source>
</evidence>
<feature type="region of interest" description="Disordered" evidence="1">
    <location>
        <begin position="1"/>
        <end position="55"/>
    </location>
</feature>
<proteinExistence type="evidence at transcript level"/>
<name>A0A023EHX0_AEDAL</name>
<evidence type="ECO:0000313" key="2">
    <source>
        <dbReference type="EMBL" id="JAC08480.1"/>
    </source>
</evidence>
<protein>
    <submittedName>
        <fullName evidence="2">Uncharacterized protein</fullName>
    </submittedName>
</protein>
<dbReference type="VEuPathDB" id="VectorBase:AALC636_011944"/>
<dbReference type="AlphaFoldDB" id="A0A023EHX0"/>
<feature type="compositionally biased region" description="Basic and acidic residues" evidence="1">
    <location>
        <begin position="45"/>
        <end position="54"/>
    </location>
</feature>
<dbReference type="VEuPathDB" id="VectorBase:AALFPA_047398"/>
<dbReference type="GO" id="GO:0044782">
    <property type="term" value="P:cilium organization"/>
    <property type="evidence" value="ECO:0007669"/>
    <property type="project" value="TreeGrafter"/>
</dbReference>
<accession>A0A023EHX0</accession>
<dbReference type="Pfam" id="PF14989">
    <property type="entry name" value="CCDC32"/>
    <property type="match status" value="1"/>
</dbReference>
<dbReference type="PANTHER" id="PTHR31800">
    <property type="entry name" value="COILED-COIL DOMAIN-CONTAINING PROTEIN 32"/>
    <property type="match status" value="1"/>
</dbReference>
<feature type="compositionally biased region" description="Low complexity" evidence="1">
    <location>
        <begin position="8"/>
        <end position="25"/>
    </location>
</feature>
<dbReference type="VEuPathDB" id="VectorBase:AALF008115"/>
<dbReference type="InterPro" id="IPR028039">
    <property type="entry name" value="CCDC32"/>
</dbReference>
<organism evidence="2">
    <name type="scientific">Aedes albopictus</name>
    <name type="common">Asian tiger mosquito</name>
    <name type="synonym">Stegomyia albopicta</name>
    <dbReference type="NCBI Taxonomy" id="7160"/>
    <lineage>
        <taxon>Eukaryota</taxon>
        <taxon>Metazoa</taxon>
        <taxon>Ecdysozoa</taxon>
        <taxon>Arthropoda</taxon>
        <taxon>Hexapoda</taxon>
        <taxon>Insecta</taxon>
        <taxon>Pterygota</taxon>
        <taxon>Neoptera</taxon>
        <taxon>Endopterygota</taxon>
        <taxon>Diptera</taxon>
        <taxon>Nematocera</taxon>
        <taxon>Culicoidea</taxon>
        <taxon>Culicidae</taxon>
        <taxon>Culicinae</taxon>
        <taxon>Aedini</taxon>
        <taxon>Aedes</taxon>
        <taxon>Stegomyia</taxon>
    </lineage>
</organism>
<reference evidence="2" key="1">
    <citation type="journal article" date="2014" name="PLoS Negl. Trop. Dis.">
        <title>Identification and characterization of seminal fluid proteins in the Asian tiger mosquito, Aedes albopictus.</title>
        <authorList>
            <person name="Boes K.E."/>
            <person name="Ribeiro J.M."/>
            <person name="Wong A."/>
            <person name="Harrington L.C."/>
            <person name="Wolfner M.F."/>
            <person name="Sirot L.K."/>
        </authorList>
    </citation>
    <scope>NUCLEOTIDE SEQUENCE</scope>
    <source>
        <tissue evidence="2">Reproductive organs</tissue>
    </source>
</reference>
<sequence length="169" mass="18856">MNLADPWSSTTGNSDSNNGNPNAASLQFEDNFEPTVVHSNGDDNQQPRDGRLPDSDSYLAALERRLRRIRSNPTVLQQLAERREACMQHLLSDNSSTPARGNPELDLDEPVNNHELLRFIRPEQALSVAELVHLVKYDHLEQEPNAPQEQEPDSGKEGEESGTESSTSR</sequence>
<dbReference type="EMBL" id="GAPW01005118">
    <property type="protein sequence ID" value="JAC08480.1"/>
    <property type="molecule type" value="mRNA"/>
</dbReference>
<feature type="region of interest" description="Disordered" evidence="1">
    <location>
        <begin position="139"/>
        <end position="169"/>
    </location>
</feature>
<dbReference type="PANTHER" id="PTHR31800:SF1">
    <property type="entry name" value="COILED-COIL DOMAIN-CONTAINING PROTEIN 32"/>
    <property type="match status" value="1"/>
</dbReference>